<sequence length="244" mass="27245">MPVLVVRISDQEGTDLLANTVTNFSGGKFYDEKCVESKDIILSVDSIVEVRLREGQNAQFIIADNADMDVSEITSTLNYEEIQASLDVVSQVLNSNLTVDMFTGDLRKVKNLQTFLADHGKSSHYMFQLKKCNNCAYCTVINPPRLPVAEFQSLHFLPDPVPGGDGHYQAFDEVYGQVTGETYRPSAQVQDDPATANHRLNRDTFKTQKVRDVINLLYVESAQNQDVSTVIKSLPVNKRNCCCV</sequence>
<keyword evidence="2" id="KW-1185">Reference proteome</keyword>
<evidence type="ECO:0000313" key="1">
    <source>
        <dbReference type="EnsemblMetazoa" id="G29875.2:cds"/>
    </source>
</evidence>
<dbReference type="AlphaFoldDB" id="A0A8W8LT18"/>
<proteinExistence type="predicted"/>
<evidence type="ECO:0000313" key="2">
    <source>
        <dbReference type="Proteomes" id="UP000005408"/>
    </source>
</evidence>
<accession>A0A8W8LT18</accession>
<reference evidence="1" key="1">
    <citation type="submission" date="2022-08" db="UniProtKB">
        <authorList>
            <consortium name="EnsemblMetazoa"/>
        </authorList>
    </citation>
    <scope>IDENTIFICATION</scope>
    <source>
        <strain evidence="1">05x7-T-G4-1.051#20</strain>
    </source>
</reference>
<organism evidence="1 2">
    <name type="scientific">Magallana gigas</name>
    <name type="common">Pacific oyster</name>
    <name type="synonym">Crassostrea gigas</name>
    <dbReference type="NCBI Taxonomy" id="29159"/>
    <lineage>
        <taxon>Eukaryota</taxon>
        <taxon>Metazoa</taxon>
        <taxon>Spiralia</taxon>
        <taxon>Lophotrochozoa</taxon>
        <taxon>Mollusca</taxon>
        <taxon>Bivalvia</taxon>
        <taxon>Autobranchia</taxon>
        <taxon>Pteriomorphia</taxon>
        <taxon>Ostreida</taxon>
        <taxon>Ostreoidea</taxon>
        <taxon>Ostreidae</taxon>
        <taxon>Magallana</taxon>
    </lineage>
</organism>
<protein>
    <submittedName>
        <fullName evidence="1">Uncharacterized protein</fullName>
    </submittedName>
</protein>
<name>A0A8W8LT18_MAGGI</name>
<dbReference type="EnsemblMetazoa" id="G29875.2">
    <property type="protein sequence ID" value="G29875.2:cds"/>
    <property type="gene ID" value="G29875"/>
</dbReference>
<dbReference type="Proteomes" id="UP000005408">
    <property type="component" value="Unassembled WGS sequence"/>
</dbReference>